<protein>
    <recommendedName>
        <fullName evidence="4">Prepilin-type N-terminal cleavage/methylation domain-containing protein</fullName>
    </recommendedName>
</protein>
<dbReference type="EMBL" id="CP036271">
    <property type="protein sequence ID" value="QDT57280.1"/>
    <property type="molecule type" value="Genomic_DNA"/>
</dbReference>
<keyword evidence="3" id="KW-1185">Reference proteome</keyword>
<feature type="transmembrane region" description="Helical" evidence="1">
    <location>
        <begin position="21"/>
        <end position="43"/>
    </location>
</feature>
<dbReference type="NCBIfam" id="TIGR02532">
    <property type="entry name" value="IV_pilin_GFxxxE"/>
    <property type="match status" value="1"/>
</dbReference>
<dbReference type="PROSITE" id="PS00409">
    <property type="entry name" value="PROKAR_NTER_METHYL"/>
    <property type="match status" value="1"/>
</dbReference>
<evidence type="ECO:0008006" key="4">
    <source>
        <dbReference type="Google" id="ProtNLM"/>
    </source>
</evidence>
<name>A0A517SMD1_9PLAN</name>
<keyword evidence="1" id="KW-0812">Transmembrane</keyword>
<sequence>MTVPALRLNRWRRVSTRHGVTLVELLLALSLSAMLLVALQGVLTTARDQSTLAAEKASEAETWKRRIGQRLEFDIRNSRQVRIRPGRILFEGYAGRDAVRGNADHHACRVTWSLIDAAGRGLLVRKSEPTSPHTGNVASLELMVVGIRELLAGRPEDSLRELRIPVPAADEWHDYPSGLRILLVSPDQTVLVDQLCRGDRP</sequence>
<organism evidence="2 3">
    <name type="scientific">Caulifigura coniformis</name>
    <dbReference type="NCBI Taxonomy" id="2527983"/>
    <lineage>
        <taxon>Bacteria</taxon>
        <taxon>Pseudomonadati</taxon>
        <taxon>Planctomycetota</taxon>
        <taxon>Planctomycetia</taxon>
        <taxon>Planctomycetales</taxon>
        <taxon>Planctomycetaceae</taxon>
        <taxon>Caulifigura</taxon>
    </lineage>
</organism>
<proteinExistence type="predicted"/>
<reference evidence="2 3" key="1">
    <citation type="submission" date="2019-02" db="EMBL/GenBank/DDBJ databases">
        <title>Deep-cultivation of Planctomycetes and their phenomic and genomic characterization uncovers novel biology.</title>
        <authorList>
            <person name="Wiegand S."/>
            <person name="Jogler M."/>
            <person name="Boedeker C."/>
            <person name="Pinto D."/>
            <person name="Vollmers J."/>
            <person name="Rivas-Marin E."/>
            <person name="Kohn T."/>
            <person name="Peeters S.H."/>
            <person name="Heuer A."/>
            <person name="Rast P."/>
            <person name="Oberbeckmann S."/>
            <person name="Bunk B."/>
            <person name="Jeske O."/>
            <person name="Meyerdierks A."/>
            <person name="Storesund J.E."/>
            <person name="Kallscheuer N."/>
            <person name="Luecker S."/>
            <person name="Lage O.M."/>
            <person name="Pohl T."/>
            <person name="Merkel B.J."/>
            <person name="Hornburger P."/>
            <person name="Mueller R.-W."/>
            <person name="Bruemmer F."/>
            <person name="Labrenz M."/>
            <person name="Spormann A.M."/>
            <person name="Op den Camp H."/>
            <person name="Overmann J."/>
            <person name="Amann R."/>
            <person name="Jetten M.S.M."/>
            <person name="Mascher T."/>
            <person name="Medema M.H."/>
            <person name="Devos D.P."/>
            <person name="Kaster A.-K."/>
            <person name="Ovreas L."/>
            <person name="Rohde M."/>
            <person name="Galperin M.Y."/>
            <person name="Jogler C."/>
        </authorList>
    </citation>
    <scope>NUCLEOTIDE SEQUENCE [LARGE SCALE GENOMIC DNA]</scope>
    <source>
        <strain evidence="2 3">Pan44</strain>
    </source>
</reference>
<keyword evidence="1" id="KW-0472">Membrane</keyword>
<dbReference type="InParanoid" id="A0A517SMD1"/>
<dbReference type="AlphaFoldDB" id="A0A517SMD1"/>
<evidence type="ECO:0000313" key="2">
    <source>
        <dbReference type="EMBL" id="QDT57280.1"/>
    </source>
</evidence>
<dbReference type="Proteomes" id="UP000315700">
    <property type="component" value="Chromosome"/>
</dbReference>
<evidence type="ECO:0000256" key="1">
    <source>
        <dbReference type="SAM" id="Phobius"/>
    </source>
</evidence>
<accession>A0A517SMD1</accession>
<keyword evidence="1" id="KW-1133">Transmembrane helix</keyword>
<evidence type="ECO:0000313" key="3">
    <source>
        <dbReference type="Proteomes" id="UP000315700"/>
    </source>
</evidence>
<dbReference type="InterPro" id="IPR012902">
    <property type="entry name" value="N_methyl_site"/>
</dbReference>
<gene>
    <name evidence="2" type="ORF">Pan44_53480</name>
</gene>
<dbReference type="KEGG" id="ccos:Pan44_53480"/>